<keyword evidence="1" id="KW-0224">Dipeptidase</keyword>
<accession>A0ABS4EDU5</accession>
<gene>
    <name evidence="1" type="ORF">J2Z43_002520</name>
</gene>
<dbReference type="EC" id="3.4.13.19" evidence="1"/>
<proteinExistence type="predicted"/>
<evidence type="ECO:0000313" key="1">
    <source>
        <dbReference type="EMBL" id="MBP1856118.1"/>
    </source>
</evidence>
<dbReference type="GO" id="GO:0016805">
    <property type="term" value="F:dipeptidase activity"/>
    <property type="evidence" value="ECO:0007669"/>
    <property type="project" value="UniProtKB-KW"/>
</dbReference>
<sequence>MKFIDLHCDTVSKLMEDIDKYGLRSNDFHVDIEKLVKGNCLAQTFALYVDIDEIKNPYKYCMSMAKKFHSEMDKNKDVIKLATNYDEIMKNKSDGKVTALMSIEEGAVLEGNIDNLKKFYNLGVRMMTLSWNHKNEICFPHNEAKYIDKGLTDFGREVVCKMNEYGMLIDVSHISDGGFYEVAEFSKKPFIATHSNSREVTNHTRNLSDNMIKILADSGGVTGINFFHSFLSDNEGIESKIEYMVNHIKHIYNVGGIDVIAIGSDFDGIESNVEIKDVSEMDKLYDPLKKEGFSDDQIEKIYNKNVLRVIKDVL</sequence>
<reference evidence="1 2" key="1">
    <citation type="submission" date="2021-03" db="EMBL/GenBank/DDBJ databases">
        <title>Genomic Encyclopedia of Type Strains, Phase IV (KMG-IV): sequencing the most valuable type-strain genomes for metagenomic binning, comparative biology and taxonomic classification.</title>
        <authorList>
            <person name="Goeker M."/>
        </authorList>
    </citation>
    <scope>NUCLEOTIDE SEQUENCE [LARGE SCALE GENOMIC DNA]</scope>
    <source>
        <strain evidence="1 2">DSM 1289</strain>
    </source>
</reference>
<keyword evidence="1" id="KW-0378">Hydrolase</keyword>
<dbReference type="EMBL" id="JAGGJX010000006">
    <property type="protein sequence ID" value="MBP1856118.1"/>
    <property type="molecule type" value="Genomic_DNA"/>
</dbReference>
<protein>
    <submittedName>
        <fullName evidence="1">Membrane dipeptidase</fullName>
        <ecNumber evidence="1">3.4.13.19</ecNumber>
    </submittedName>
</protein>
<dbReference type="InterPro" id="IPR032466">
    <property type="entry name" value="Metal_Hydrolase"/>
</dbReference>
<dbReference type="Pfam" id="PF01244">
    <property type="entry name" value="Peptidase_M19"/>
    <property type="match status" value="1"/>
</dbReference>
<comment type="caution">
    <text evidence="1">The sequence shown here is derived from an EMBL/GenBank/DDBJ whole genome shotgun (WGS) entry which is preliminary data.</text>
</comment>
<dbReference type="SUPFAM" id="SSF51556">
    <property type="entry name" value="Metallo-dependent hydrolases"/>
    <property type="match status" value="1"/>
</dbReference>
<dbReference type="CDD" id="cd01301">
    <property type="entry name" value="rDP_like"/>
    <property type="match status" value="1"/>
</dbReference>
<dbReference type="PANTHER" id="PTHR10443">
    <property type="entry name" value="MICROSOMAL DIPEPTIDASE"/>
    <property type="match status" value="1"/>
</dbReference>
<dbReference type="InterPro" id="IPR008257">
    <property type="entry name" value="Pept_M19"/>
</dbReference>
<keyword evidence="2" id="KW-1185">Reference proteome</keyword>
<dbReference type="PROSITE" id="PS51365">
    <property type="entry name" value="RENAL_DIPEPTIDASE_2"/>
    <property type="match status" value="1"/>
</dbReference>
<keyword evidence="1" id="KW-0645">Protease</keyword>
<dbReference type="Gene3D" id="3.20.20.140">
    <property type="entry name" value="Metal-dependent hydrolases"/>
    <property type="match status" value="1"/>
</dbReference>
<dbReference type="RefSeq" id="WP_209457463.1">
    <property type="nucleotide sequence ID" value="NZ_BAAACS010000016.1"/>
</dbReference>
<dbReference type="PANTHER" id="PTHR10443:SF12">
    <property type="entry name" value="DIPEPTIDASE"/>
    <property type="match status" value="1"/>
</dbReference>
<organism evidence="1 2">
    <name type="scientific">Metaclostridioides mangenotii</name>
    <dbReference type="NCBI Taxonomy" id="1540"/>
    <lineage>
        <taxon>Bacteria</taxon>
        <taxon>Bacillati</taxon>
        <taxon>Bacillota</taxon>
        <taxon>Clostridia</taxon>
        <taxon>Peptostreptococcales</taxon>
        <taxon>Peptostreptococcaceae</taxon>
        <taxon>Metaclostridioides</taxon>
    </lineage>
</organism>
<dbReference type="Proteomes" id="UP000767291">
    <property type="component" value="Unassembled WGS sequence"/>
</dbReference>
<name>A0ABS4EDU5_9FIRM</name>
<evidence type="ECO:0000313" key="2">
    <source>
        <dbReference type="Proteomes" id="UP000767291"/>
    </source>
</evidence>